<dbReference type="AlphaFoldDB" id="A0AAE1FMQ0"/>
<protein>
    <submittedName>
        <fullName evidence="2">Uncharacterized protein</fullName>
    </submittedName>
</protein>
<keyword evidence="1" id="KW-0732">Signal</keyword>
<proteinExistence type="predicted"/>
<gene>
    <name evidence="2" type="ORF">Pcinc_018289</name>
</gene>
<reference evidence="2" key="1">
    <citation type="submission" date="2023-10" db="EMBL/GenBank/DDBJ databases">
        <title>Genome assemblies of two species of porcelain crab, Petrolisthes cinctipes and Petrolisthes manimaculis (Anomura: Porcellanidae).</title>
        <authorList>
            <person name="Angst P."/>
        </authorList>
    </citation>
    <scope>NUCLEOTIDE SEQUENCE</scope>
    <source>
        <strain evidence="2">PB745_01</strain>
        <tissue evidence="2">Gill</tissue>
    </source>
</reference>
<dbReference type="EMBL" id="JAWQEG010001744">
    <property type="protein sequence ID" value="KAK3876959.1"/>
    <property type="molecule type" value="Genomic_DNA"/>
</dbReference>
<dbReference type="Proteomes" id="UP001286313">
    <property type="component" value="Unassembled WGS sequence"/>
</dbReference>
<feature type="signal peptide" evidence="1">
    <location>
        <begin position="1"/>
        <end position="15"/>
    </location>
</feature>
<evidence type="ECO:0000313" key="2">
    <source>
        <dbReference type="EMBL" id="KAK3876959.1"/>
    </source>
</evidence>
<evidence type="ECO:0000313" key="3">
    <source>
        <dbReference type="Proteomes" id="UP001286313"/>
    </source>
</evidence>
<organism evidence="2 3">
    <name type="scientific">Petrolisthes cinctipes</name>
    <name type="common">Flat porcelain crab</name>
    <dbReference type="NCBI Taxonomy" id="88211"/>
    <lineage>
        <taxon>Eukaryota</taxon>
        <taxon>Metazoa</taxon>
        <taxon>Ecdysozoa</taxon>
        <taxon>Arthropoda</taxon>
        <taxon>Crustacea</taxon>
        <taxon>Multicrustacea</taxon>
        <taxon>Malacostraca</taxon>
        <taxon>Eumalacostraca</taxon>
        <taxon>Eucarida</taxon>
        <taxon>Decapoda</taxon>
        <taxon>Pleocyemata</taxon>
        <taxon>Anomura</taxon>
        <taxon>Galatheoidea</taxon>
        <taxon>Porcellanidae</taxon>
        <taxon>Petrolisthes</taxon>
    </lineage>
</organism>
<feature type="chain" id="PRO_5041942559" evidence="1">
    <location>
        <begin position="16"/>
        <end position="171"/>
    </location>
</feature>
<sequence>MLLVFLLLQHPLISTHISPLPYIPIMPPILFPSAAPQPFHSPVPSPTHLPSHPLPQCSPLTISLSRPFPYPPSLPSSSPLQPPNHFSLPSLPLPIFPPILFPTVFSRPMHPLPIFSPVPSPTHLPHPSTLILSPPPLLPALQLASSQFDIFSPHRESHERTHHHHHRSLQH</sequence>
<evidence type="ECO:0000256" key="1">
    <source>
        <dbReference type="SAM" id="SignalP"/>
    </source>
</evidence>
<accession>A0AAE1FMQ0</accession>
<comment type="caution">
    <text evidence="2">The sequence shown here is derived from an EMBL/GenBank/DDBJ whole genome shotgun (WGS) entry which is preliminary data.</text>
</comment>
<name>A0AAE1FMQ0_PETCI</name>
<keyword evidence="3" id="KW-1185">Reference proteome</keyword>